<dbReference type="AlphaFoldDB" id="A0A1N7NJG9"/>
<reference evidence="3 4" key="1">
    <citation type="submission" date="2017-01" db="EMBL/GenBank/DDBJ databases">
        <authorList>
            <person name="Mah S.A."/>
            <person name="Swanson W.J."/>
            <person name="Moy G.W."/>
            <person name="Vacquier V.D."/>
        </authorList>
    </citation>
    <scope>NUCLEOTIDE SEQUENCE [LARGE SCALE GENOMIC DNA]</scope>
    <source>
        <strain evidence="3 4">DSM 11589</strain>
    </source>
</reference>
<dbReference type="InterPro" id="IPR006135">
    <property type="entry name" value="T3SS_substrate_exporter"/>
</dbReference>
<name>A0A1N7NJG9_9PROT</name>
<dbReference type="InterPro" id="IPR029025">
    <property type="entry name" value="T3SS_substrate_exporter_C"/>
</dbReference>
<dbReference type="Gene3D" id="3.40.1690.10">
    <property type="entry name" value="secretion proteins EscU"/>
    <property type="match status" value="1"/>
</dbReference>
<keyword evidence="4" id="KW-1185">Reference proteome</keyword>
<dbReference type="SUPFAM" id="SSF160544">
    <property type="entry name" value="EscU C-terminal domain-like"/>
    <property type="match status" value="1"/>
</dbReference>
<dbReference type="EMBL" id="FTOA01000005">
    <property type="protein sequence ID" value="SIS98484.1"/>
    <property type="molecule type" value="Genomic_DNA"/>
</dbReference>
<dbReference type="Pfam" id="PF01312">
    <property type="entry name" value="Bac_export_2"/>
    <property type="match status" value="1"/>
</dbReference>
<feature type="region of interest" description="Disordered" evidence="2">
    <location>
        <begin position="1"/>
        <end position="25"/>
    </location>
</feature>
<keyword evidence="3" id="KW-0282">Flagellum</keyword>
<accession>A0A1N7NJG9</accession>
<dbReference type="Proteomes" id="UP000185678">
    <property type="component" value="Unassembled WGS sequence"/>
</dbReference>
<organism evidence="3 4">
    <name type="scientific">Insolitispirillum peregrinum</name>
    <dbReference type="NCBI Taxonomy" id="80876"/>
    <lineage>
        <taxon>Bacteria</taxon>
        <taxon>Pseudomonadati</taxon>
        <taxon>Pseudomonadota</taxon>
        <taxon>Alphaproteobacteria</taxon>
        <taxon>Rhodospirillales</taxon>
        <taxon>Novispirillaceae</taxon>
        <taxon>Insolitispirillum</taxon>
    </lineage>
</organism>
<proteinExistence type="inferred from homology"/>
<keyword evidence="3" id="KW-0969">Cilium</keyword>
<dbReference type="STRING" id="80876.SAMN05421779_105166"/>
<sequence>MPSSPFAPPVRPAAGPESRTDSLTAVPPVGGEAPSTIAVALAHDPANDAVPQVVASGKGWVAEQILALAFANGVKVRQDADLVQILSAVDVESDIPPEAFSAVAEILAYVYKANATLTPSTGEDHP</sequence>
<dbReference type="GO" id="GO:0009306">
    <property type="term" value="P:protein secretion"/>
    <property type="evidence" value="ECO:0007669"/>
    <property type="project" value="InterPro"/>
</dbReference>
<comment type="similarity">
    <text evidence="1">Belongs to the type III secretion exporter family.</text>
</comment>
<dbReference type="GO" id="GO:0005886">
    <property type="term" value="C:plasma membrane"/>
    <property type="evidence" value="ECO:0007669"/>
    <property type="project" value="TreeGrafter"/>
</dbReference>
<feature type="compositionally biased region" description="Pro residues" evidence="2">
    <location>
        <begin position="1"/>
        <end position="11"/>
    </location>
</feature>
<evidence type="ECO:0000313" key="4">
    <source>
        <dbReference type="Proteomes" id="UP000185678"/>
    </source>
</evidence>
<gene>
    <name evidence="3" type="ORF">SAMN05421779_105166</name>
</gene>
<evidence type="ECO:0000256" key="2">
    <source>
        <dbReference type="SAM" id="MobiDB-lite"/>
    </source>
</evidence>
<evidence type="ECO:0000256" key="1">
    <source>
        <dbReference type="ARBA" id="ARBA00010690"/>
    </source>
</evidence>
<dbReference type="PANTHER" id="PTHR30531:SF12">
    <property type="entry name" value="FLAGELLAR BIOSYNTHETIC PROTEIN FLHB"/>
    <property type="match status" value="1"/>
</dbReference>
<protein>
    <submittedName>
        <fullName evidence="3">Flagellar biosynthesis protein</fullName>
    </submittedName>
</protein>
<dbReference type="PANTHER" id="PTHR30531">
    <property type="entry name" value="FLAGELLAR BIOSYNTHETIC PROTEIN FLHB"/>
    <property type="match status" value="1"/>
</dbReference>
<keyword evidence="3" id="KW-0966">Cell projection</keyword>
<evidence type="ECO:0000313" key="3">
    <source>
        <dbReference type="EMBL" id="SIS98484.1"/>
    </source>
</evidence>